<sequence>MKKNSVLLLFLLVTLSISAQENLTYQKPSKEILALVDVPLAPTTLVDSKGEMMIFLYRDAYKSIAELSEEELRLGGLRVNPKTNIGSRNTYYTNVKIKNVKDKEAKTVSGLPVNPRLANFSWSPNEEKVALTNTTDQGVELWILDVKNASVTRIETPFLNANMGNPIDWFKDNTAVLIKTVSKDVKPLIDTKTSVPTGPTITTSDGKKAQNRTYQDLLKNPNDEHNFKQLALAELMKVSLDGKTSLWKEAAMYRGIDFSPDGNYVMVTTIHTPFSYLVPYRRFPSTTTIYDKDGNMVSEVLNVPLIEDLPKGFMAEREGRRDMSWRNDRPATLIYVEALDGGDPANEVAYRDEVFMLEAPFNGDGLSFLKTKHRFSGITWGDDTHAIARDYWWNTRNTKTYLFNPSDSSKEAKIITDRNYQDRYSDPGRFVTTKNNFGEQVLSLHNNAVYLMGEGFTKEGQFPFVDKMNLTSLKTTRIYTSPYKAKKESLIKGLDMKKGSILTRVESAVDYPNYYIRNFKRKSKPIQISFFDNPFKALENVSKEVITYQREDGLTLNGTLYLPEGYNKTDKLPMIMWAYPREYKDKNSAGQNTSNPNSFTYPYYGSPIYWVTKGYAVLDNAAFPIVGEGDEQPNDSFRSQLVANAKAAIDAVDKLGYVDRERVAVGGHSYGAFMTANLLSHSNLFAAGIARSGAYNRTLTPFGFQSEERSYWEAPEVYYTMSPFMHADKMKTPLLLIHGEADNNSGTYPLQSERYFNALKGLGATARLVMLPKESHGYRAKESVLHVLWEQDQWLEQYVKNKDTSTLEKEGTR</sequence>
<dbReference type="Pfam" id="PF00326">
    <property type="entry name" value="Peptidase_S9"/>
    <property type="match status" value="1"/>
</dbReference>
<dbReference type="PANTHER" id="PTHR42776">
    <property type="entry name" value="SERINE PEPTIDASE S9 FAMILY MEMBER"/>
    <property type="match status" value="1"/>
</dbReference>
<reference evidence="5" key="1">
    <citation type="journal article" date="2019" name="Int. J. Syst. Evol. Microbiol.">
        <title>The Global Catalogue of Microorganisms (GCM) 10K type strain sequencing project: providing services to taxonomists for standard genome sequencing and annotation.</title>
        <authorList>
            <consortium name="The Broad Institute Genomics Platform"/>
            <consortium name="The Broad Institute Genome Sequencing Center for Infectious Disease"/>
            <person name="Wu L."/>
            <person name="Ma J."/>
        </authorList>
    </citation>
    <scope>NUCLEOTIDE SEQUENCE [LARGE SCALE GENOMIC DNA]</scope>
    <source>
        <strain evidence="5">JCM 16082</strain>
    </source>
</reference>
<keyword evidence="2" id="KW-0732">Signal</keyword>
<feature type="chain" id="PRO_5045355650" evidence="2">
    <location>
        <begin position="20"/>
        <end position="813"/>
    </location>
</feature>
<keyword evidence="5" id="KW-1185">Reference proteome</keyword>
<keyword evidence="1" id="KW-0378">Hydrolase</keyword>
<dbReference type="RefSeq" id="WP_343764869.1">
    <property type="nucleotide sequence ID" value="NZ_BAAAFG010000013.1"/>
</dbReference>
<dbReference type="PANTHER" id="PTHR42776:SF28">
    <property type="entry name" value="GLUTAMYL ENDOPEPTIDASE, CHLOROPLASTIC-RELATED"/>
    <property type="match status" value="1"/>
</dbReference>
<protein>
    <submittedName>
        <fullName evidence="4">Prolyl oligopeptidase family serine peptidase</fullName>
    </submittedName>
</protein>
<evidence type="ECO:0000313" key="4">
    <source>
        <dbReference type="EMBL" id="GAA0872046.1"/>
    </source>
</evidence>
<dbReference type="SUPFAM" id="SSF53474">
    <property type="entry name" value="alpha/beta-Hydrolases"/>
    <property type="match status" value="1"/>
</dbReference>
<proteinExistence type="predicted"/>
<dbReference type="EMBL" id="BAAAFG010000013">
    <property type="protein sequence ID" value="GAA0872046.1"/>
    <property type="molecule type" value="Genomic_DNA"/>
</dbReference>
<accession>A0ABP3XVL7</accession>
<feature type="domain" description="Peptidase S9 prolyl oligopeptidase catalytic" evidence="3">
    <location>
        <begin position="646"/>
        <end position="801"/>
    </location>
</feature>
<name>A0ABP3XVL7_9FLAO</name>
<comment type="caution">
    <text evidence="4">The sequence shown here is derived from an EMBL/GenBank/DDBJ whole genome shotgun (WGS) entry which is preliminary data.</text>
</comment>
<dbReference type="Gene3D" id="3.40.50.1820">
    <property type="entry name" value="alpha/beta hydrolase"/>
    <property type="match status" value="1"/>
</dbReference>
<evidence type="ECO:0000313" key="5">
    <source>
        <dbReference type="Proteomes" id="UP001500507"/>
    </source>
</evidence>
<evidence type="ECO:0000259" key="3">
    <source>
        <dbReference type="Pfam" id="PF00326"/>
    </source>
</evidence>
<gene>
    <name evidence="4" type="ORF">GCM10009117_11930</name>
</gene>
<feature type="signal peptide" evidence="2">
    <location>
        <begin position="1"/>
        <end position="19"/>
    </location>
</feature>
<dbReference type="Proteomes" id="UP001500507">
    <property type="component" value="Unassembled WGS sequence"/>
</dbReference>
<evidence type="ECO:0000256" key="2">
    <source>
        <dbReference type="SAM" id="SignalP"/>
    </source>
</evidence>
<dbReference type="InterPro" id="IPR029058">
    <property type="entry name" value="AB_hydrolase_fold"/>
</dbReference>
<organism evidence="4 5">
    <name type="scientific">Gangjinia marincola</name>
    <dbReference type="NCBI Taxonomy" id="578463"/>
    <lineage>
        <taxon>Bacteria</taxon>
        <taxon>Pseudomonadati</taxon>
        <taxon>Bacteroidota</taxon>
        <taxon>Flavobacteriia</taxon>
        <taxon>Flavobacteriales</taxon>
        <taxon>Flavobacteriaceae</taxon>
        <taxon>Gangjinia</taxon>
    </lineage>
</organism>
<dbReference type="SUPFAM" id="SSF82171">
    <property type="entry name" value="DPP6 N-terminal domain-like"/>
    <property type="match status" value="1"/>
</dbReference>
<dbReference type="InterPro" id="IPR001375">
    <property type="entry name" value="Peptidase_S9_cat"/>
</dbReference>
<evidence type="ECO:0000256" key="1">
    <source>
        <dbReference type="ARBA" id="ARBA00022801"/>
    </source>
</evidence>